<evidence type="ECO:0000313" key="1">
    <source>
        <dbReference type="EMBL" id="KTD62975.1"/>
    </source>
</evidence>
<dbReference type="RefSeq" id="WP_058513935.1">
    <property type="nucleotide sequence ID" value="NZ_CAAAIH010000002.1"/>
</dbReference>
<keyword evidence="2" id="KW-1185">Reference proteome</keyword>
<comment type="caution">
    <text evidence="1">The sequence shown here is derived from an EMBL/GenBank/DDBJ whole genome shotgun (WGS) entry which is preliminary data.</text>
</comment>
<evidence type="ECO:0000313" key="2">
    <source>
        <dbReference type="Proteomes" id="UP000054703"/>
    </source>
</evidence>
<dbReference type="OrthoDB" id="5647017at2"/>
<gene>
    <name evidence="1" type="ORF">Lsan_1635</name>
</gene>
<accession>A0A0W0Z293</accession>
<protein>
    <submittedName>
        <fullName evidence="1">Uncharacterized protein</fullName>
    </submittedName>
</protein>
<dbReference type="AlphaFoldDB" id="A0A0W0Z293"/>
<sequence length="88" mass="10279">MSQNWPTRDKDLQTARMIMEEYASERESDTLGLFEIVVDQSEKKMSFRLSGWVITLAKHFNSMYGVDQGDFVIRQVITRCFTQGQTLH</sequence>
<proteinExistence type="predicted"/>
<dbReference type="Proteomes" id="UP000054703">
    <property type="component" value="Unassembled WGS sequence"/>
</dbReference>
<dbReference type="STRING" id="45074.Lsan_1635"/>
<reference evidence="1 2" key="1">
    <citation type="submission" date="2015-11" db="EMBL/GenBank/DDBJ databases">
        <title>Genomic analysis of 38 Legionella species identifies large and diverse effector repertoires.</title>
        <authorList>
            <person name="Burstein D."/>
            <person name="Amaro F."/>
            <person name="Zusman T."/>
            <person name="Lifshitz Z."/>
            <person name="Cohen O."/>
            <person name="Gilbert J.A."/>
            <person name="Pupko T."/>
            <person name="Shuman H.A."/>
            <person name="Segal G."/>
        </authorList>
    </citation>
    <scope>NUCLEOTIDE SEQUENCE [LARGE SCALE GENOMIC DNA]</scope>
    <source>
        <strain evidence="1 2">SC-63-C7</strain>
    </source>
</reference>
<organism evidence="1 2">
    <name type="scientific">Legionella santicrucis</name>
    <dbReference type="NCBI Taxonomy" id="45074"/>
    <lineage>
        <taxon>Bacteria</taxon>
        <taxon>Pseudomonadati</taxon>
        <taxon>Pseudomonadota</taxon>
        <taxon>Gammaproteobacteria</taxon>
        <taxon>Legionellales</taxon>
        <taxon>Legionellaceae</taxon>
        <taxon>Legionella</taxon>
    </lineage>
</organism>
<dbReference type="PATRIC" id="fig|45074.5.peg.1735"/>
<dbReference type="EMBL" id="LNYU01000032">
    <property type="protein sequence ID" value="KTD62975.1"/>
    <property type="molecule type" value="Genomic_DNA"/>
</dbReference>
<name>A0A0W0Z293_9GAMM</name>